<dbReference type="InterPro" id="IPR001919">
    <property type="entry name" value="CBD2"/>
</dbReference>
<organism evidence="11 12">
    <name type="scientific">Saccharothrix ecbatanensis</name>
    <dbReference type="NCBI Taxonomy" id="1105145"/>
    <lineage>
        <taxon>Bacteria</taxon>
        <taxon>Bacillati</taxon>
        <taxon>Actinomycetota</taxon>
        <taxon>Actinomycetes</taxon>
        <taxon>Pseudonocardiales</taxon>
        <taxon>Pseudonocardiaceae</taxon>
        <taxon>Saccharothrix</taxon>
    </lineage>
</organism>
<comment type="catalytic activity">
    <reaction evidence="1 8">
        <text>Endohydrolysis of (1-&gt;4)-beta-D-glucosidic linkages in cellulose, lichenin and cereal beta-D-glucans.</text>
        <dbReference type="EC" id="3.2.1.4"/>
    </reaction>
</comment>
<dbReference type="AlphaFoldDB" id="A0A7W9HFL5"/>
<dbReference type="Proteomes" id="UP000552097">
    <property type="component" value="Unassembled WGS sequence"/>
</dbReference>
<evidence type="ECO:0000256" key="5">
    <source>
        <dbReference type="ARBA" id="ARBA00023277"/>
    </source>
</evidence>
<dbReference type="RefSeq" id="WP_184916382.1">
    <property type="nucleotide sequence ID" value="NZ_JACHMO010000001.1"/>
</dbReference>
<evidence type="ECO:0000256" key="9">
    <source>
        <dbReference type="SAM" id="SignalP"/>
    </source>
</evidence>
<evidence type="ECO:0000256" key="7">
    <source>
        <dbReference type="ARBA" id="ARBA00023326"/>
    </source>
</evidence>
<feature type="chain" id="PRO_5038636169" description="Endoglucanase" evidence="9">
    <location>
        <begin position="29"/>
        <end position="508"/>
    </location>
</feature>
<dbReference type="EMBL" id="JACHMO010000001">
    <property type="protein sequence ID" value="MBB5801051.1"/>
    <property type="molecule type" value="Genomic_DNA"/>
</dbReference>
<keyword evidence="5 8" id="KW-0119">Carbohydrate metabolism</keyword>
<evidence type="ECO:0000256" key="8">
    <source>
        <dbReference type="RuleBase" id="RU361153"/>
    </source>
</evidence>
<dbReference type="PANTHER" id="PTHR34142:SF1">
    <property type="entry name" value="GLYCOSIDE HYDROLASE FAMILY 5 DOMAIN-CONTAINING PROTEIN"/>
    <property type="match status" value="1"/>
</dbReference>
<sequence length="508" mass="54769">MLGRTRKRRTALAAVGAVVSIASTALLAAAGGSWASDANAAAAFACRVDYTANDWGSGFGANVTVANLGSSPVSGWTLTYSYAGNQTLQHGWNGNWKQSGKQISVTNMSWNGTIAVNGSVSAGANFAYSGTNAKPTDFAVNGAACTGVDPTTTTTTTTTTTPPVDGAAPELRVSGNKLVTEEGKPYRLLGVNRSTAEFACVQDKGMWDNGPVDQASVDAMKTWNIHAVRVPLNEECWLGVYGTPSGAPYQQAIKDYVDLLVANGINVILDLHWTWGAYTNAPDWHCKDEHAVCQKPMTDAKYSPQFWTGVANTFKGNDAVVFDLFNEPYPEMPANWDTTLGWQCWRDGGTCTGLPYEVAGMQDLVDAVRATGATNVLMLGGLEWGNNMREWLKYKPTDPLNNIAASWHAYSFNACANETCWDTHIAPIAQQVPVVLGEFGQDDCGFDYMQRVADWADAHNVSYLPWTWTPWGCTQGAVLIKDWNGTPEPGVGEGYKAHLLAQDPYAVR</sequence>
<evidence type="ECO:0000256" key="6">
    <source>
        <dbReference type="ARBA" id="ARBA00023295"/>
    </source>
</evidence>
<comment type="caution">
    <text evidence="11">The sequence shown here is derived from an EMBL/GenBank/DDBJ whole genome shotgun (WGS) entry which is preliminary data.</text>
</comment>
<dbReference type="Gene3D" id="3.20.20.80">
    <property type="entry name" value="Glycosidases"/>
    <property type="match status" value="1"/>
</dbReference>
<dbReference type="GO" id="GO:0030245">
    <property type="term" value="P:cellulose catabolic process"/>
    <property type="evidence" value="ECO:0007669"/>
    <property type="project" value="UniProtKB-KW"/>
</dbReference>
<dbReference type="EC" id="3.2.1.4" evidence="8"/>
<dbReference type="InterPro" id="IPR012291">
    <property type="entry name" value="CBM2_carb-bd_dom_sf"/>
</dbReference>
<name>A0A7W9HFL5_9PSEU</name>
<dbReference type="InterPro" id="IPR018087">
    <property type="entry name" value="Glyco_hydro_5_CS"/>
</dbReference>
<keyword evidence="2 9" id="KW-0732">Signal</keyword>
<gene>
    <name evidence="11" type="ORF">F4560_000819</name>
</gene>
<evidence type="ECO:0000259" key="10">
    <source>
        <dbReference type="PROSITE" id="PS51173"/>
    </source>
</evidence>
<dbReference type="GO" id="GO:0008810">
    <property type="term" value="F:cellulase activity"/>
    <property type="evidence" value="ECO:0007669"/>
    <property type="project" value="UniProtKB-EC"/>
</dbReference>
<dbReference type="PROSITE" id="PS51173">
    <property type="entry name" value="CBM2"/>
    <property type="match status" value="1"/>
</dbReference>
<keyword evidence="6 8" id="KW-0326">Glycosidase</keyword>
<keyword evidence="4 8" id="KW-0136">Cellulose degradation</keyword>
<dbReference type="Pfam" id="PF00553">
    <property type="entry name" value="CBM_2"/>
    <property type="match status" value="1"/>
</dbReference>
<feature type="signal peptide" evidence="9">
    <location>
        <begin position="1"/>
        <end position="28"/>
    </location>
</feature>
<dbReference type="InterPro" id="IPR017853">
    <property type="entry name" value="GH"/>
</dbReference>
<dbReference type="SUPFAM" id="SSF49384">
    <property type="entry name" value="Carbohydrate-binding domain"/>
    <property type="match status" value="1"/>
</dbReference>
<keyword evidence="3 8" id="KW-0378">Hydrolase</keyword>
<evidence type="ECO:0000256" key="1">
    <source>
        <dbReference type="ARBA" id="ARBA00000966"/>
    </source>
</evidence>
<proteinExistence type="inferred from homology"/>
<evidence type="ECO:0000256" key="4">
    <source>
        <dbReference type="ARBA" id="ARBA00023001"/>
    </source>
</evidence>
<reference evidence="11 12" key="1">
    <citation type="submission" date="2020-08" db="EMBL/GenBank/DDBJ databases">
        <title>Sequencing the genomes of 1000 actinobacteria strains.</title>
        <authorList>
            <person name="Klenk H.-P."/>
        </authorList>
    </citation>
    <scope>NUCLEOTIDE SEQUENCE [LARGE SCALE GENOMIC DNA]</scope>
    <source>
        <strain evidence="11 12">DSM 45486</strain>
    </source>
</reference>
<comment type="similarity">
    <text evidence="8">Belongs to the glycosyl hydrolase 5 (cellulase A) family.</text>
</comment>
<dbReference type="Gene3D" id="2.60.40.290">
    <property type="match status" value="1"/>
</dbReference>
<protein>
    <recommendedName>
        <fullName evidence="8">Endoglucanase</fullName>
        <ecNumber evidence="8">3.2.1.4</ecNumber>
    </recommendedName>
</protein>
<evidence type="ECO:0000313" key="12">
    <source>
        <dbReference type="Proteomes" id="UP000552097"/>
    </source>
</evidence>
<accession>A0A7W9HFL5</accession>
<dbReference type="PROSITE" id="PS00659">
    <property type="entry name" value="GLYCOSYL_HYDROL_F5"/>
    <property type="match status" value="1"/>
</dbReference>
<dbReference type="InterPro" id="IPR001547">
    <property type="entry name" value="Glyco_hydro_5"/>
</dbReference>
<feature type="domain" description="CBM2" evidence="10">
    <location>
        <begin position="39"/>
        <end position="148"/>
    </location>
</feature>
<dbReference type="PANTHER" id="PTHR34142">
    <property type="entry name" value="ENDO-BETA-1,4-GLUCANASE A"/>
    <property type="match status" value="1"/>
</dbReference>
<keyword evidence="12" id="KW-1185">Reference proteome</keyword>
<dbReference type="SMART" id="SM00637">
    <property type="entry name" value="CBD_II"/>
    <property type="match status" value="1"/>
</dbReference>
<keyword evidence="7 8" id="KW-0624">Polysaccharide degradation</keyword>
<evidence type="ECO:0000256" key="3">
    <source>
        <dbReference type="ARBA" id="ARBA00022801"/>
    </source>
</evidence>
<dbReference type="InterPro" id="IPR008965">
    <property type="entry name" value="CBM2/CBM3_carb-bd_dom_sf"/>
</dbReference>
<dbReference type="Pfam" id="PF00150">
    <property type="entry name" value="Cellulase"/>
    <property type="match status" value="1"/>
</dbReference>
<evidence type="ECO:0000256" key="2">
    <source>
        <dbReference type="ARBA" id="ARBA00022729"/>
    </source>
</evidence>
<dbReference type="GO" id="GO:0030247">
    <property type="term" value="F:polysaccharide binding"/>
    <property type="evidence" value="ECO:0007669"/>
    <property type="project" value="UniProtKB-UniRule"/>
</dbReference>
<evidence type="ECO:0000313" key="11">
    <source>
        <dbReference type="EMBL" id="MBB5801051.1"/>
    </source>
</evidence>
<dbReference type="SUPFAM" id="SSF51445">
    <property type="entry name" value="(Trans)glycosidases"/>
    <property type="match status" value="1"/>
</dbReference>